<reference evidence="2" key="1">
    <citation type="journal article" date="2022" name="bioRxiv">
        <title>Sequencing and chromosome-scale assembly of the giantPleurodeles waltlgenome.</title>
        <authorList>
            <person name="Brown T."/>
            <person name="Elewa A."/>
            <person name="Iarovenko S."/>
            <person name="Subramanian E."/>
            <person name="Araus A.J."/>
            <person name="Petzold A."/>
            <person name="Susuki M."/>
            <person name="Suzuki K.-i.T."/>
            <person name="Hayashi T."/>
            <person name="Toyoda A."/>
            <person name="Oliveira C."/>
            <person name="Osipova E."/>
            <person name="Leigh N.D."/>
            <person name="Simon A."/>
            <person name="Yun M.H."/>
        </authorList>
    </citation>
    <scope>NUCLEOTIDE SEQUENCE</scope>
    <source>
        <strain evidence="2">20211129_DDA</strain>
        <tissue evidence="2">Liver</tissue>
    </source>
</reference>
<proteinExistence type="predicted"/>
<evidence type="ECO:0000313" key="3">
    <source>
        <dbReference type="Proteomes" id="UP001066276"/>
    </source>
</evidence>
<feature type="region of interest" description="Disordered" evidence="1">
    <location>
        <begin position="30"/>
        <end position="133"/>
    </location>
</feature>
<organism evidence="2 3">
    <name type="scientific">Pleurodeles waltl</name>
    <name type="common">Iberian ribbed newt</name>
    <dbReference type="NCBI Taxonomy" id="8319"/>
    <lineage>
        <taxon>Eukaryota</taxon>
        <taxon>Metazoa</taxon>
        <taxon>Chordata</taxon>
        <taxon>Craniata</taxon>
        <taxon>Vertebrata</taxon>
        <taxon>Euteleostomi</taxon>
        <taxon>Amphibia</taxon>
        <taxon>Batrachia</taxon>
        <taxon>Caudata</taxon>
        <taxon>Salamandroidea</taxon>
        <taxon>Salamandridae</taxon>
        <taxon>Pleurodelinae</taxon>
        <taxon>Pleurodeles</taxon>
    </lineage>
</organism>
<protein>
    <submittedName>
        <fullName evidence="2">Uncharacterized protein</fullName>
    </submittedName>
</protein>
<name>A0AAV7U0B9_PLEWA</name>
<feature type="compositionally biased region" description="Basic residues" evidence="1">
    <location>
        <begin position="39"/>
        <end position="52"/>
    </location>
</feature>
<dbReference type="EMBL" id="JANPWB010000006">
    <property type="protein sequence ID" value="KAJ1182422.1"/>
    <property type="molecule type" value="Genomic_DNA"/>
</dbReference>
<accession>A0AAV7U0B9</accession>
<evidence type="ECO:0000256" key="1">
    <source>
        <dbReference type="SAM" id="MobiDB-lite"/>
    </source>
</evidence>
<comment type="caution">
    <text evidence="2">The sequence shown here is derived from an EMBL/GenBank/DDBJ whole genome shotgun (WGS) entry which is preliminary data.</text>
</comment>
<dbReference type="AlphaFoldDB" id="A0AAV7U0B9"/>
<dbReference type="Proteomes" id="UP001066276">
    <property type="component" value="Chromosome 3_2"/>
</dbReference>
<gene>
    <name evidence="2" type="ORF">NDU88_007612</name>
</gene>
<feature type="region of interest" description="Disordered" evidence="1">
    <location>
        <begin position="1"/>
        <end position="20"/>
    </location>
</feature>
<sequence>MDRPSKQAPPSPEPTPSVTLVSRWRSFASEALGPESHHLRVRAARSRARVKAGRAAQPSCRPPAPAPDAPHLARGNLATGTLGSVGRPGVPPRREPRPDPAAPQAGRSTAIKRPRRRRSDPCVRSSRHLGHAP</sequence>
<evidence type="ECO:0000313" key="2">
    <source>
        <dbReference type="EMBL" id="KAJ1182422.1"/>
    </source>
</evidence>
<keyword evidence="3" id="KW-1185">Reference proteome</keyword>